<dbReference type="Pfam" id="PF00225">
    <property type="entry name" value="Kinesin"/>
    <property type="match status" value="1"/>
</dbReference>
<comment type="subcellular location">
    <subcellularLocation>
        <location evidence="1">Cytoplasm</location>
        <location evidence="1">Cytoskeleton</location>
    </subcellularLocation>
</comment>
<feature type="compositionally biased region" description="Basic and acidic residues" evidence="12">
    <location>
        <begin position="911"/>
        <end position="922"/>
    </location>
</feature>
<dbReference type="SMART" id="SM00129">
    <property type="entry name" value="KISc"/>
    <property type="match status" value="1"/>
</dbReference>
<keyword evidence="15" id="KW-1185">Reference proteome</keyword>
<feature type="coiled-coil region" evidence="11">
    <location>
        <begin position="1355"/>
        <end position="1385"/>
    </location>
</feature>
<dbReference type="FunFam" id="3.40.850.10:FF:000019">
    <property type="entry name" value="Kinesin-like protein KIN-5D"/>
    <property type="match status" value="1"/>
</dbReference>
<dbReference type="GO" id="GO:0051231">
    <property type="term" value="P:spindle elongation"/>
    <property type="evidence" value="ECO:0007669"/>
    <property type="project" value="TreeGrafter"/>
</dbReference>
<dbReference type="InterPro" id="IPR001752">
    <property type="entry name" value="Kinesin_motor_dom"/>
</dbReference>
<dbReference type="InterPro" id="IPR019821">
    <property type="entry name" value="Kinesin_motor_CS"/>
</dbReference>
<feature type="coiled-coil region" evidence="11">
    <location>
        <begin position="973"/>
        <end position="1137"/>
    </location>
</feature>
<evidence type="ECO:0000256" key="12">
    <source>
        <dbReference type="SAM" id="MobiDB-lite"/>
    </source>
</evidence>
<feature type="compositionally biased region" description="Acidic residues" evidence="12">
    <location>
        <begin position="1476"/>
        <end position="1486"/>
    </location>
</feature>
<dbReference type="PRINTS" id="PR00380">
    <property type="entry name" value="KINESINHEAVY"/>
</dbReference>
<evidence type="ECO:0000313" key="14">
    <source>
        <dbReference type="EMBL" id="EWS71870.1"/>
    </source>
</evidence>
<keyword evidence="7 10" id="KW-0505">Motor protein</keyword>
<evidence type="ECO:0000256" key="3">
    <source>
        <dbReference type="ARBA" id="ARBA00022701"/>
    </source>
</evidence>
<evidence type="ECO:0000256" key="2">
    <source>
        <dbReference type="ARBA" id="ARBA00022490"/>
    </source>
</evidence>
<dbReference type="InterPro" id="IPR036961">
    <property type="entry name" value="Kinesin_motor_dom_sf"/>
</dbReference>
<evidence type="ECO:0000256" key="10">
    <source>
        <dbReference type="PROSITE-ProRule" id="PRU00283"/>
    </source>
</evidence>
<keyword evidence="4 10" id="KW-0547">Nucleotide-binding</keyword>
<dbReference type="KEGG" id="tet:TTHERM_000300539"/>
<dbReference type="PANTHER" id="PTHR47969">
    <property type="entry name" value="CHROMOSOME-ASSOCIATED KINESIN KIF4A-RELATED"/>
    <property type="match status" value="1"/>
</dbReference>
<keyword evidence="5 10" id="KW-0067">ATP-binding</keyword>
<keyword evidence="8" id="KW-0206">Cytoskeleton</keyword>
<feature type="binding site" evidence="10">
    <location>
        <begin position="119"/>
        <end position="126"/>
    </location>
    <ligand>
        <name>ATP</name>
        <dbReference type="ChEBI" id="CHEBI:30616"/>
    </ligand>
</feature>
<dbReference type="Proteomes" id="UP000009168">
    <property type="component" value="Unassembled WGS sequence"/>
</dbReference>
<dbReference type="GO" id="GO:0003777">
    <property type="term" value="F:microtubule motor activity"/>
    <property type="evidence" value="ECO:0007669"/>
    <property type="project" value="InterPro"/>
</dbReference>
<keyword evidence="3" id="KW-0493">Microtubule</keyword>
<dbReference type="GeneID" id="24438293"/>
<evidence type="ECO:0000256" key="7">
    <source>
        <dbReference type="ARBA" id="ARBA00023175"/>
    </source>
</evidence>
<dbReference type="GO" id="GO:0007018">
    <property type="term" value="P:microtubule-based movement"/>
    <property type="evidence" value="ECO:0007669"/>
    <property type="project" value="InterPro"/>
</dbReference>
<evidence type="ECO:0000256" key="9">
    <source>
        <dbReference type="ARBA" id="ARBA00034704"/>
    </source>
</evidence>
<dbReference type="STRING" id="312017.W7WYD3"/>
<feature type="region of interest" description="Disordered" evidence="12">
    <location>
        <begin position="1174"/>
        <end position="1196"/>
    </location>
</feature>
<evidence type="ECO:0000256" key="6">
    <source>
        <dbReference type="ARBA" id="ARBA00023054"/>
    </source>
</evidence>
<evidence type="ECO:0000256" key="1">
    <source>
        <dbReference type="ARBA" id="ARBA00004245"/>
    </source>
</evidence>
<proteinExistence type="inferred from homology"/>
<dbReference type="InterPro" id="IPR027640">
    <property type="entry name" value="Kinesin-like_fam"/>
</dbReference>
<feature type="domain" description="Kinesin motor" evidence="13">
    <location>
        <begin position="31"/>
        <end position="358"/>
    </location>
</feature>
<dbReference type="SUPFAM" id="SSF52540">
    <property type="entry name" value="P-loop containing nucleoside triphosphate hydrolases"/>
    <property type="match status" value="1"/>
</dbReference>
<evidence type="ECO:0000256" key="4">
    <source>
        <dbReference type="ARBA" id="ARBA00022741"/>
    </source>
</evidence>
<feature type="compositionally biased region" description="Polar residues" evidence="12">
    <location>
        <begin position="923"/>
        <end position="942"/>
    </location>
</feature>
<keyword evidence="2" id="KW-0963">Cytoplasm</keyword>
<dbReference type="GO" id="GO:0005875">
    <property type="term" value="C:microtubule associated complex"/>
    <property type="evidence" value="ECO:0007669"/>
    <property type="project" value="TreeGrafter"/>
</dbReference>
<evidence type="ECO:0000256" key="8">
    <source>
        <dbReference type="ARBA" id="ARBA00023212"/>
    </source>
</evidence>
<feature type="region of interest" description="Disordered" evidence="12">
    <location>
        <begin position="891"/>
        <end position="942"/>
    </location>
</feature>
<gene>
    <name evidence="14" type="ORF">TTHERM_000300539</name>
</gene>
<dbReference type="PROSITE" id="PS50067">
    <property type="entry name" value="KINESIN_MOTOR_2"/>
    <property type="match status" value="1"/>
</dbReference>
<organism evidence="14 15">
    <name type="scientific">Tetrahymena thermophila (strain SB210)</name>
    <dbReference type="NCBI Taxonomy" id="312017"/>
    <lineage>
        <taxon>Eukaryota</taxon>
        <taxon>Sar</taxon>
        <taxon>Alveolata</taxon>
        <taxon>Ciliophora</taxon>
        <taxon>Intramacronucleata</taxon>
        <taxon>Oligohymenophorea</taxon>
        <taxon>Hymenostomatida</taxon>
        <taxon>Tetrahymenina</taxon>
        <taxon>Tetrahymenidae</taxon>
        <taxon>Tetrahymena</taxon>
    </lineage>
</organism>
<feature type="coiled-coil region" evidence="11">
    <location>
        <begin position="519"/>
        <end position="681"/>
    </location>
</feature>
<dbReference type="GO" id="GO:0005874">
    <property type="term" value="C:microtubule"/>
    <property type="evidence" value="ECO:0007669"/>
    <property type="project" value="UniProtKB-KW"/>
</dbReference>
<dbReference type="GO" id="GO:0008017">
    <property type="term" value="F:microtubule binding"/>
    <property type="evidence" value="ECO:0007669"/>
    <property type="project" value="InterPro"/>
</dbReference>
<name>W7WYD3_TETTS</name>
<dbReference type="PROSITE" id="PS00411">
    <property type="entry name" value="KINESIN_MOTOR_1"/>
    <property type="match status" value="1"/>
</dbReference>
<evidence type="ECO:0000256" key="5">
    <source>
        <dbReference type="ARBA" id="ARBA00022840"/>
    </source>
</evidence>
<accession>W7WYD3</accession>
<dbReference type="InParanoid" id="W7WYD3"/>
<keyword evidence="6 11" id="KW-0175">Coiled coil</keyword>
<protein>
    <submittedName>
        <fullName evidence="14">Kinesin motor catalytic domain protein</fullName>
    </submittedName>
</protein>
<dbReference type="OrthoDB" id="3176171at2759"/>
<sequence>MKKSNISQSQSSSSRIFDSQLGEEMNDAMENVQVAVRIRGLNQREQDSLQTICVLKDDLIKGRLTIGHTNNAIVQDLKEFYYDQVFGPNDSQQALFENVGKQMALACLSGYNVCIFAYGQTGAGKTFTMMGNDEDKGLIQRILNFIFAKMKSRKQEFVIQSQYYEIYMEEIIDLYQPQKNKNVRVIEDFNGVRVENLSTVQITNHQQAVELIQKGQKNRHIGATRMNAESSRSHSIFSMTINLKDKDPSSGVVRERSSKLHFVDLAGSERQKQTQATGQRLKEAAQINQSLSTLGIVIHALAEGQKKICYRNSKLTHILKDSLGGNSKTLMIANVSPSQDSYGETLSTLKFAERAKYIKNRALINEKPSENLENLKKEILSLKEELELAFKNNKLQQELISSYNIKKNEISNSPLISQEAQASPSLTEEEKQMLIKSVDEFQNWLREFLKESGFLDFIQELRQRMGININDMMCVESARDVDSQQWSSLFQVPVENLKEYIKTIMEFNKYTGMITGQYDIDLKNKNEQLNSQIHQIKEELIKKDLQMVDCRNSIINEMKAQSQIGSDQKDQTIAELKSMLDQYQAENNQHLNSIAQMEEEIQRKDESISNLHQKITNLLSEIQKIKKKNSYVDLEQKEINENLLKINEQNEIKLKQLQNEIDNLQMQNVSLQEELESEQHKYFLQKEEYESKQEKTSTLHQTISYQLKLIEDLQKQIAEENKQINLIYKNFSIEKEIPGVPPYSNLWKYIQNTVTDLCCEKDQKNSLIEEIQGMCLHESSLLRAKSEQILKLNQESQIKREEAKIQQSSLMQIHESQIEQQKQEQKKMPIDNLFENIHINNNQVKINVQTVLNKEYLQEYIQIQSQQLITWNIIGKQVSDQTVKENNTNFIVSPQVSKQEEPNKSRNNKYNSKEMPKNKSQSEIRYGSSQKQFQQSHNNPQLKQQKEFNLGEKQKIDAIQQLIQDNKVLCEGLILKLDEADRLKQEVKTAKEEIFKIKQDYENNIQKYQEKFQQNQNQLNQQLSQIISFDIIKQNLEEEINNLKEENEYIKQVLADNTQRLEELTKEKDQVEDSSFFYELQSKKFQDRLISIQAENDEQKQQIQEQYTVLNSNKKQIQDLQKELSNAQSKLIESNQKIIYLQSSQQSNKNNCNCQIGRQFSNQSVKQNLNQKFQTVSPAHKNTNDKNQSNSEINSEKIWELQNSPLYAKKINMDQNNQQSDKQQSNNLNVIKQGNVSESSEFFSAYSSFSKVEAFSQKASQPASYQNSCNQEQNQLKSNKQINNFSEKESVQKQLNFNFSNDNHLLNQNQSAQFAIFNNSKQDQLQENTQLLQQQNKGQNLKQILESNLNQKQPNIQLQNQNSEKKQLKQQMHENQQLINNQLNSLNPIQLIKQFEQQQKLSSTQSLSNNNISSNQSLSDNINTKKKRSFLQLLDQIEEDESENKYCPIELMQTMYNKDDNQPVDTQFHAKQGNQSEDEDDDDEDDIQVIQKIFNLKDNVSKKRFSENEKQKQP</sequence>
<dbReference type="PANTHER" id="PTHR47969:SF15">
    <property type="entry name" value="CHROMOSOME-ASSOCIATED KINESIN KIF4A-RELATED"/>
    <property type="match status" value="1"/>
</dbReference>
<evidence type="ECO:0000313" key="15">
    <source>
        <dbReference type="Proteomes" id="UP000009168"/>
    </source>
</evidence>
<comment type="similarity">
    <text evidence="9">Belongs to the TRAFAC class myosin-kinesin ATPase superfamily. Kinesin family. KIN-5/BimC subfamily.</text>
</comment>
<feature type="compositionally biased region" description="Polar residues" evidence="12">
    <location>
        <begin position="1174"/>
        <end position="1193"/>
    </location>
</feature>
<feature type="region of interest" description="Disordered" evidence="12">
    <location>
        <begin position="1459"/>
        <end position="1486"/>
    </location>
</feature>
<dbReference type="RefSeq" id="XP_012655614.1">
    <property type="nucleotide sequence ID" value="XM_012800160.1"/>
</dbReference>
<dbReference type="GO" id="GO:0005524">
    <property type="term" value="F:ATP binding"/>
    <property type="evidence" value="ECO:0007669"/>
    <property type="project" value="UniProtKB-UniRule"/>
</dbReference>
<dbReference type="InterPro" id="IPR027417">
    <property type="entry name" value="P-loop_NTPase"/>
</dbReference>
<evidence type="ECO:0000259" key="13">
    <source>
        <dbReference type="PROSITE" id="PS50067"/>
    </source>
</evidence>
<dbReference type="EMBL" id="GG662449">
    <property type="protein sequence ID" value="EWS71870.1"/>
    <property type="molecule type" value="Genomic_DNA"/>
</dbReference>
<dbReference type="GO" id="GO:0007052">
    <property type="term" value="P:mitotic spindle organization"/>
    <property type="evidence" value="ECO:0007669"/>
    <property type="project" value="TreeGrafter"/>
</dbReference>
<dbReference type="CDD" id="cd00106">
    <property type="entry name" value="KISc"/>
    <property type="match status" value="1"/>
</dbReference>
<reference evidence="15" key="1">
    <citation type="journal article" date="2006" name="PLoS Biol.">
        <title>Macronuclear genome sequence of the ciliate Tetrahymena thermophila, a model eukaryote.</title>
        <authorList>
            <person name="Eisen J.A."/>
            <person name="Coyne R.S."/>
            <person name="Wu M."/>
            <person name="Wu D."/>
            <person name="Thiagarajan M."/>
            <person name="Wortman J.R."/>
            <person name="Badger J.H."/>
            <person name="Ren Q."/>
            <person name="Amedeo P."/>
            <person name="Jones K.M."/>
            <person name="Tallon L.J."/>
            <person name="Delcher A.L."/>
            <person name="Salzberg S.L."/>
            <person name="Silva J.C."/>
            <person name="Haas B.J."/>
            <person name="Majoros W.H."/>
            <person name="Farzad M."/>
            <person name="Carlton J.M."/>
            <person name="Smith R.K. Jr."/>
            <person name="Garg J."/>
            <person name="Pearlman R.E."/>
            <person name="Karrer K.M."/>
            <person name="Sun L."/>
            <person name="Manning G."/>
            <person name="Elde N.C."/>
            <person name="Turkewitz A.P."/>
            <person name="Asai D.J."/>
            <person name="Wilkes D.E."/>
            <person name="Wang Y."/>
            <person name="Cai H."/>
            <person name="Collins K."/>
            <person name="Stewart B.A."/>
            <person name="Lee S.R."/>
            <person name="Wilamowska K."/>
            <person name="Weinberg Z."/>
            <person name="Ruzzo W.L."/>
            <person name="Wloga D."/>
            <person name="Gaertig J."/>
            <person name="Frankel J."/>
            <person name="Tsao C.-C."/>
            <person name="Gorovsky M.A."/>
            <person name="Keeling P.J."/>
            <person name="Waller R.F."/>
            <person name="Patron N.J."/>
            <person name="Cherry J.M."/>
            <person name="Stover N.A."/>
            <person name="Krieger C.J."/>
            <person name="del Toro C."/>
            <person name="Ryder H.F."/>
            <person name="Williamson S.C."/>
            <person name="Barbeau R.A."/>
            <person name="Hamilton E.P."/>
            <person name="Orias E."/>
        </authorList>
    </citation>
    <scope>NUCLEOTIDE SEQUENCE [LARGE SCALE GENOMIC DNA]</scope>
    <source>
        <strain evidence="15">SB210</strain>
    </source>
</reference>
<feature type="coiled-coil region" evidence="11">
    <location>
        <begin position="365"/>
        <end position="392"/>
    </location>
</feature>
<evidence type="ECO:0000256" key="11">
    <source>
        <dbReference type="SAM" id="Coils"/>
    </source>
</evidence>
<dbReference type="Gene3D" id="3.40.850.10">
    <property type="entry name" value="Kinesin motor domain"/>
    <property type="match status" value="1"/>
</dbReference>